<evidence type="ECO:0000313" key="2">
    <source>
        <dbReference type="EMBL" id="THC88898.1"/>
    </source>
</evidence>
<proteinExistence type="predicted"/>
<accession>A0A4S3J4E6</accession>
<comment type="caution">
    <text evidence="2">The sequence shown here is derived from an EMBL/GenBank/DDBJ whole genome shotgun (WGS) entry which is preliminary data.</text>
</comment>
<dbReference type="Proteomes" id="UP000308092">
    <property type="component" value="Unassembled WGS sequence"/>
</dbReference>
<organism evidence="2 3">
    <name type="scientific">Aspergillus tanneri</name>
    <dbReference type="NCBI Taxonomy" id="1220188"/>
    <lineage>
        <taxon>Eukaryota</taxon>
        <taxon>Fungi</taxon>
        <taxon>Dikarya</taxon>
        <taxon>Ascomycota</taxon>
        <taxon>Pezizomycotina</taxon>
        <taxon>Eurotiomycetes</taxon>
        <taxon>Eurotiomycetidae</taxon>
        <taxon>Eurotiales</taxon>
        <taxon>Aspergillaceae</taxon>
        <taxon>Aspergillus</taxon>
        <taxon>Aspergillus subgen. Circumdati</taxon>
    </lineage>
</organism>
<dbReference type="EMBL" id="SOSA01000745">
    <property type="protein sequence ID" value="THC88898.1"/>
    <property type="molecule type" value="Genomic_DNA"/>
</dbReference>
<dbReference type="STRING" id="1220188.A0A4S3J4E6"/>
<dbReference type="AlphaFoldDB" id="A0A4S3J4E6"/>
<evidence type="ECO:0000313" key="3">
    <source>
        <dbReference type="Proteomes" id="UP000308092"/>
    </source>
</evidence>
<reference evidence="2 3" key="1">
    <citation type="submission" date="2019-03" db="EMBL/GenBank/DDBJ databases">
        <title>The genome sequence of a newly discovered highly antifungal drug resistant Aspergillus species, Aspergillus tanneri NIH 1004.</title>
        <authorList>
            <person name="Mounaud S."/>
            <person name="Singh I."/>
            <person name="Joardar V."/>
            <person name="Pakala S."/>
            <person name="Pakala S."/>
            <person name="Venepally P."/>
            <person name="Hoover J."/>
            <person name="Nierman W."/>
            <person name="Chung J."/>
            <person name="Losada L."/>
        </authorList>
    </citation>
    <scope>NUCLEOTIDE SEQUENCE [LARGE SCALE GENOMIC DNA]</scope>
    <source>
        <strain evidence="2 3">NIH1004</strain>
    </source>
</reference>
<dbReference type="VEuPathDB" id="FungiDB:EYZ11_011655"/>
<evidence type="ECO:0000256" key="1">
    <source>
        <dbReference type="SAM" id="MobiDB-lite"/>
    </source>
</evidence>
<keyword evidence="3" id="KW-1185">Reference proteome</keyword>
<gene>
    <name evidence="2" type="ORF">EYZ11_011655</name>
</gene>
<protein>
    <submittedName>
        <fullName evidence="2">Uncharacterized protein</fullName>
    </submittedName>
</protein>
<name>A0A4S3J4E6_9EURO</name>
<sequence>MNMERLNELETIDPTPLPPWRTESFTEIEVEPDRETAREHAETVRATSDLIAYSGAPGREGYLGAAVLTFNDSLEIIESQQVQGNNNSDNSM</sequence>
<feature type="region of interest" description="Disordered" evidence="1">
    <location>
        <begin position="1"/>
        <end position="21"/>
    </location>
</feature>